<gene>
    <name evidence="1" type="ORF">MNBD_GAMMA22-122</name>
</gene>
<dbReference type="AlphaFoldDB" id="A0A3B1ALM4"/>
<dbReference type="EMBL" id="UOFS01000043">
    <property type="protein sequence ID" value="VAX00348.1"/>
    <property type="molecule type" value="Genomic_DNA"/>
</dbReference>
<accession>A0A3B1ALM4</accession>
<name>A0A3B1ALM4_9ZZZZ</name>
<sequence length="114" mass="13310">MQSKKQIRASVRHVLALLSSKEQQINFQQQSPSANVALELLCLWFNELYNPGSQLFSRSFSNSELTAIQEFNHYYNLRKGKLPESIEELHQDQDWDVIVQESKRVLSIIDKDDE</sequence>
<evidence type="ECO:0000313" key="1">
    <source>
        <dbReference type="EMBL" id="VAX00348.1"/>
    </source>
</evidence>
<proteinExistence type="predicted"/>
<reference evidence="1" key="1">
    <citation type="submission" date="2018-06" db="EMBL/GenBank/DDBJ databases">
        <authorList>
            <person name="Zhirakovskaya E."/>
        </authorList>
    </citation>
    <scope>NUCLEOTIDE SEQUENCE</scope>
</reference>
<protein>
    <submittedName>
        <fullName evidence="1">Uncharacterized protein</fullName>
    </submittedName>
</protein>
<organism evidence="1">
    <name type="scientific">hydrothermal vent metagenome</name>
    <dbReference type="NCBI Taxonomy" id="652676"/>
    <lineage>
        <taxon>unclassified sequences</taxon>
        <taxon>metagenomes</taxon>
        <taxon>ecological metagenomes</taxon>
    </lineage>
</organism>